<reference evidence="2" key="1">
    <citation type="submission" date="2016-04" db="EMBL/GenBank/DDBJ databases">
        <authorList>
            <person name="Evans L.H."/>
            <person name="Alamgir A."/>
            <person name="Owens N."/>
            <person name="Weber N.D."/>
            <person name="Virtaneva K."/>
            <person name="Barbian K."/>
            <person name="Babar A."/>
            <person name="Rosenke K."/>
        </authorList>
    </citation>
    <scope>NUCLEOTIDE SEQUENCE</scope>
    <source>
        <strain evidence="2">86-2</strain>
    </source>
</reference>
<proteinExistence type="predicted"/>
<dbReference type="GO" id="GO:0016787">
    <property type="term" value="F:hydrolase activity"/>
    <property type="evidence" value="ECO:0007669"/>
    <property type="project" value="InterPro"/>
</dbReference>
<organism evidence="2">
    <name type="scientific">uncultured Dysgonomonas sp</name>
    <dbReference type="NCBI Taxonomy" id="206096"/>
    <lineage>
        <taxon>Bacteria</taxon>
        <taxon>Pseudomonadati</taxon>
        <taxon>Bacteroidota</taxon>
        <taxon>Bacteroidia</taxon>
        <taxon>Bacteroidales</taxon>
        <taxon>Dysgonomonadaceae</taxon>
        <taxon>Dysgonomonas</taxon>
        <taxon>environmental samples</taxon>
    </lineage>
</organism>
<evidence type="ECO:0000313" key="2">
    <source>
        <dbReference type="EMBL" id="SBW02405.1"/>
    </source>
</evidence>
<accession>A0A212JSX9</accession>
<feature type="domain" description="3-keto-alpha-glucoside-1,2-lyase/3-keto-2-hydroxy-glucal hydratase" evidence="1">
    <location>
        <begin position="42"/>
        <end position="296"/>
    </location>
</feature>
<dbReference type="InterPro" id="IPR010496">
    <property type="entry name" value="AL/BT2_dom"/>
</dbReference>
<dbReference type="Pfam" id="PF06439">
    <property type="entry name" value="3keto-disac_hyd"/>
    <property type="match status" value="1"/>
</dbReference>
<sequence>MNSQSFNTLSLLFMKNILSKLSYLLLVALFISCGSKEQKETGWTSLLDKDLSKWDMYLSYEMKDNYNGSVPLDANGDTIKPIGYNNNYKNVFTVIQDGDEPILKVSGEVYGCVFTKESYRNYHLRLKMKWGNQKWEPRLNKSLDSGILYHSIGECGADYWRTWMTSHEFQLIETGTEGSSGDYWCIGQTQMDVRARKDSSRVVFDSAASLIPIGVNSPNGYYCAAKGTTEKPKEEWNDIELICYEGKSLHIVNGNVVMALSNLRYLNNGETKPLVEGKIQLQSEAGEVFYKDIEIKKIKELPTEYQQYFN</sequence>
<dbReference type="EMBL" id="FLUL01000001">
    <property type="protein sequence ID" value="SBW02405.1"/>
    <property type="molecule type" value="Genomic_DNA"/>
</dbReference>
<gene>
    <name evidence="2" type="ORF">KL86DYS2_12246</name>
</gene>
<name>A0A212JSX9_9BACT</name>
<protein>
    <recommendedName>
        <fullName evidence="1">3-keto-alpha-glucoside-1,2-lyase/3-keto-2-hydroxy-glucal hydratase domain-containing protein</fullName>
    </recommendedName>
</protein>
<evidence type="ECO:0000259" key="1">
    <source>
        <dbReference type="Pfam" id="PF06439"/>
    </source>
</evidence>
<dbReference type="AlphaFoldDB" id="A0A212JSX9"/>
<dbReference type="Gene3D" id="2.60.120.560">
    <property type="entry name" value="Exo-inulinase, domain 1"/>
    <property type="match status" value="1"/>
</dbReference>